<evidence type="ECO:0000313" key="2">
    <source>
        <dbReference type="Proteomes" id="UP001165960"/>
    </source>
</evidence>
<gene>
    <name evidence="1" type="ORF">DSO57_1024634</name>
</gene>
<accession>A0ACC2U101</accession>
<name>A0ACC2U101_9FUNG</name>
<reference evidence="1" key="1">
    <citation type="submission" date="2022-04" db="EMBL/GenBank/DDBJ databases">
        <title>Genome of the entomopathogenic fungus Entomophthora muscae.</title>
        <authorList>
            <person name="Elya C."/>
            <person name="Lovett B.R."/>
            <person name="Lee E."/>
            <person name="Macias A.M."/>
            <person name="Hajek A.E."/>
            <person name="De Bivort B.L."/>
            <person name="Kasson M.T."/>
            <person name="De Fine Licht H.H."/>
            <person name="Stajich J.E."/>
        </authorList>
    </citation>
    <scope>NUCLEOTIDE SEQUENCE</scope>
    <source>
        <strain evidence="1">Berkeley</strain>
    </source>
</reference>
<proteinExistence type="predicted"/>
<dbReference type="EMBL" id="QTSX02001554">
    <property type="protein sequence ID" value="KAJ9080473.1"/>
    <property type="molecule type" value="Genomic_DNA"/>
</dbReference>
<comment type="caution">
    <text evidence="1">The sequence shown here is derived from an EMBL/GenBank/DDBJ whole genome shotgun (WGS) entry which is preliminary data.</text>
</comment>
<keyword evidence="2" id="KW-1185">Reference proteome</keyword>
<evidence type="ECO:0000313" key="1">
    <source>
        <dbReference type="EMBL" id="KAJ9080473.1"/>
    </source>
</evidence>
<protein>
    <submittedName>
        <fullName evidence="1">Uncharacterized protein</fullName>
    </submittedName>
</protein>
<sequence>MLLKAFGCILMSNWYGKTPSTRLEPQDPAGSQPAGPTARLLGLTILSLWKTGPGSGNQTPTLGPPGLLGLWTAHPRILGTNLLQADTKNAGPCNETSQTKEIIAPNRRLITVPNGGTEAATISFMDLKSTPVANQELSQERGTGPRPGLMTTTLKQDNQVAKLRFLTNERTPGLSTIFLPLDLSIQFPWACLSQCPDEPLMEIIKFGGGVLYRPKDPMLQTYCHF</sequence>
<organism evidence="1 2">
    <name type="scientific">Entomophthora muscae</name>
    <dbReference type="NCBI Taxonomy" id="34485"/>
    <lineage>
        <taxon>Eukaryota</taxon>
        <taxon>Fungi</taxon>
        <taxon>Fungi incertae sedis</taxon>
        <taxon>Zoopagomycota</taxon>
        <taxon>Entomophthoromycotina</taxon>
        <taxon>Entomophthoromycetes</taxon>
        <taxon>Entomophthorales</taxon>
        <taxon>Entomophthoraceae</taxon>
        <taxon>Entomophthora</taxon>
    </lineage>
</organism>
<dbReference type="Proteomes" id="UP001165960">
    <property type="component" value="Unassembled WGS sequence"/>
</dbReference>